<gene>
    <name evidence="1" type="ORF">POCTA_138.1.T0140130</name>
</gene>
<comment type="caution">
    <text evidence="1">The sequence shown here is derived from an EMBL/GenBank/DDBJ whole genome shotgun (WGS) entry which is preliminary data.</text>
</comment>
<proteinExistence type="predicted"/>
<dbReference type="EMBL" id="CAJJDP010000014">
    <property type="protein sequence ID" value="CAD8142743.1"/>
    <property type="molecule type" value="Genomic_DNA"/>
</dbReference>
<organism evidence="1 2">
    <name type="scientific">Paramecium octaurelia</name>
    <dbReference type="NCBI Taxonomy" id="43137"/>
    <lineage>
        <taxon>Eukaryota</taxon>
        <taxon>Sar</taxon>
        <taxon>Alveolata</taxon>
        <taxon>Ciliophora</taxon>
        <taxon>Intramacronucleata</taxon>
        <taxon>Oligohymenophorea</taxon>
        <taxon>Peniculida</taxon>
        <taxon>Parameciidae</taxon>
        <taxon>Paramecium</taxon>
    </lineage>
</organism>
<evidence type="ECO:0000313" key="2">
    <source>
        <dbReference type="Proteomes" id="UP000683925"/>
    </source>
</evidence>
<dbReference type="Proteomes" id="UP000683925">
    <property type="component" value="Unassembled WGS sequence"/>
</dbReference>
<sequence length="64" mass="7675">MIHTQLRPNFQFFRIYEDINSIYKLTDYNTTELDTILIIWLKVCHCLIKESNQKLKPPGEFAND</sequence>
<dbReference type="AlphaFoldDB" id="A0A8S1SQJ2"/>
<protein>
    <submittedName>
        <fullName evidence="1">Uncharacterized protein</fullName>
    </submittedName>
</protein>
<reference evidence="1" key="1">
    <citation type="submission" date="2021-01" db="EMBL/GenBank/DDBJ databases">
        <authorList>
            <consortium name="Genoscope - CEA"/>
            <person name="William W."/>
        </authorList>
    </citation>
    <scope>NUCLEOTIDE SEQUENCE</scope>
</reference>
<keyword evidence="2" id="KW-1185">Reference proteome</keyword>
<accession>A0A8S1SQJ2</accession>
<name>A0A8S1SQJ2_PAROT</name>
<evidence type="ECO:0000313" key="1">
    <source>
        <dbReference type="EMBL" id="CAD8142743.1"/>
    </source>
</evidence>